<evidence type="ECO:0000313" key="2">
    <source>
        <dbReference type="WBParaSite" id="PgR051X_g055_t01"/>
    </source>
</evidence>
<reference evidence="2 3" key="1">
    <citation type="submission" date="2022-11" db="UniProtKB">
        <authorList>
            <consortium name="WormBaseParasite"/>
        </authorList>
    </citation>
    <scope>IDENTIFICATION</scope>
</reference>
<evidence type="ECO:0000313" key="1">
    <source>
        <dbReference type="Proteomes" id="UP000887569"/>
    </source>
</evidence>
<evidence type="ECO:0000313" key="3">
    <source>
        <dbReference type="WBParaSite" id="PgR051X_g055_t02"/>
    </source>
</evidence>
<dbReference type="Proteomes" id="UP000887569">
    <property type="component" value="Unplaced"/>
</dbReference>
<organism evidence="1 2">
    <name type="scientific">Parascaris univalens</name>
    <name type="common">Nematode worm</name>
    <dbReference type="NCBI Taxonomy" id="6257"/>
    <lineage>
        <taxon>Eukaryota</taxon>
        <taxon>Metazoa</taxon>
        <taxon>Ecdysozoa</taxon>
        <taxon>Nematoda</taxon>
        <taxon>Chromadorea</taxon>
        <taxon>Rhabditida</taxon>
        <taxon>Spirurina</taxon>
        <taxon>Ascaridomorpha</taxon>
        <taxon>Ascaridoidea</taxon>
        <taxon>Ascarididae</taxon>
        <taxon>Parascaris</taxon>
    </lineage>
</organism>
<protein>
    <submittedName>
        <fullName evidence="2 3">Secreted protein</fullName>
    </submittedName>
</protein>
<proteinExistence type="predicted"/>
<dbReference type="AlphaFoldDB" id="A0A915BPY7"/>
<dbReference type="WBParaSite" id="PgR051X_g055_t02">
    <property type="protein sequence ID" value="PgR051X_g055_t02"/>
    <property type="gene ID" value="PgR051X_g055"/>
</dbReference>
<keyword evidence="1" id="KW-1185">Reference proteome</keyword>
<name>A0A915BPY7_PARUN</name>
<sequence length="156" mass="17499">MLRMLFEHLTEHVFAVFVRVLSFLTVEGAMVHRTTGLPEVVDSRGHVHVLHIAVAAVLARLLCVAHQGTTTKGKVLVQCGAVQMCVVAQDHRYECPSRSGGMAPSFLQKVHRARIADYYWILFDSFCASRSIRYLFYGGLHLFAIRLVLADLCLDQ</sequence>
<dbReference type="WBParaSite" id="PgR051X_g055_t01">
    <property type="protein sequence ID" value="PgR051X_g055_t01"/>
    <property type="gene ID" value="PgR051X_g055"/>
</dbReference>
<accession>A0A915BPY7</accession>